<evidence type="ECO:0000256" key="6">
    <source>
        <dbReference type="ARBA" id="ARBA00023170"/>
    </source>
</evidence>
<evidence type="ECO:0000256" key="3">
    <source>
        <dbReference type="ARBA" id="ARBA00022989"/>
    </source>
</evidence>
<dbReference type="GO" id="GO:0005886">
    <property type="term" value="C:plasma membrane"/>
    <property type="evidence" value="ECO:0007669"/>
    <property type="project" value="TreeGrafter"/>
</dbReference>
<sequence length="145" mass="17043">MKVTKMLLIVSSVFLLCHIPSHGFRVYVFIMTLVVDGYHPSHMALLVQKLFQYVYYMNFSLNFFLYNISGKSFRKAMIRLGRVLCTRIGHCVRAQYAVLRYRRSTQLTRSPRCDVIPIRAPPNQLHNCIHRANAYKTCKVCEQYF</sequence>
<keyword evidence="6" id="KW-0675">Receptor</keyword>
<evidence type="ECO:0000313" key="10">
    <source>
        <dbReference type="EMBL" id="KAK2162105.1"/>
    </source>
</evidence>
<keyword evidence="4" id="KW-0297">G-protein coupled receptor</keyword>
<evidence type="ECO:0000256" key="1">
    <source>
        <dbReference type="ARBA" id="ARBA00004141"/>
    </source>
</evidence>
<evidence type="ECO:0000259" key="9">
    <source>
        <dbReference type="PROSITE" id="PS50262"/>
    </source>
</evidence>
<protein>
    <recommendedName>
        <fullName evidence="9">G-protein coupled receptors family 1 profile domain-containing protein</fullName>
    </recommendedName>
</protein>
<keyword evidence="2 8" id="KW-0812">Transmembrane</keyword>
<feature type="domain" description="G-protein coupled receptors family 1 profile" evidence="9">
    <location>
        <begin position="1"/>
        <end position="66"/>
    </location>
</feature>
<proteinExistence type="predicted"/>
<comment type="subcellular location">
    <subcellularLocation>
        <location evidence="1">Membrane</location>
        <topology evidence="1">Multi-pass membrane protein</topology>
    </subcellularLocation>
</comment>
<gene>
    <name evidence="10" type="ORF">LSH36_104g05080</name>
</gene>
<dbReference type="SUPFAM" id="SSF81321">
    <property type="entry name" value="Family A G protein-coupled receptor-like"/>
    <property type="match status" value="1"/>
</dbReference>
<dbReference type="Proteomes" id="UP001208570">
    <property type="component" value="Unassembled WGS sequence"/>
</dbReference>
<reference evidence="10" key="1">
    <citation type="journal article" date="2023" name="Mol. Biol. Evol.">
        <title>Third-Generation Sequencing Reveals the Adaptive Role of the Epigenome in Three Deep-Sea Polychaetes.</title>
        <authorList>
            <person name="Perez M."/>
            <person name="Aroh O."/>
            <person name="Sun Y."/>
            <person name="Lan Y."/>
            <person name="Juniper S.K."/>
            <person name="Young C.R."/>
            <person name="Angers B."/>
            <person name="Qian P.Y."/>
        </authorList>
    </citation>
    <scope>NUCLEOTIDE SEQUENCE</scope>
    <source>
        <strain evidence="10">P08H-3</strain>
    </source>
</reference>
<dbReference type="PROSITE" id="PS50262">
    <property type="entry name" value="G_PROTEIN_RECEP_F1_2"/>
    <property type="match status" value="1"/>
</dbReference>
<evidence type="ECO:0000256" key="5">
    <source>
        <dbReference type="ARBA" id="ARBA00023136"/>
    </source>
</evidence>
<dbReference type="GO" id="GO:0004930">
    <property type="term" value="F:G protein-coupled receptor activity"/>
    <property type="evidence" value="ECO:0007669"/>
    <property type="project" value="UniProtKB-KW"/>
</dbReference>
<feature type="transmembrane region" description="Helical" evidence="8">
    <location>
        <begin position="50"/>
        <end position="69"/>
    </location>
</feature>
<dbReference type="AlphaFoldDB" id="A0AAD9K1C9"/>
<keyword evidence="11" id="KW-1185">Reference proteome</keyword>
<evidence type="ECO:0000313" key="11">
    <source>
        <dbReference type="Proteomes" id="UP001208570"/>
    </source>
</evidence>
<evidence type="ECO:0000256" key="7">
    <source>
        <dbReference type="ARBA" id="ARBA00023224"/>
    </source>
</evidence>
<dbReference type="PANTHER" id="PTHR24243">
    <property type="entry name" value="G-PROTEIN COUPLED RECEPTOR"/>
    <property type="match status" value="1"/>
</dbReference>
<accession>A0AAD9K1C9</accession>
<evidence type="ECO:0000256" key="8">
    <source>
        <dbReference type="SAM" id="Phobius"/>
    </source>
</evidence>
<comment type="caution">
    <text evidence="10">The sequence shown here is derived from an EMBL/GenBank/DDBJ whole genome shotgun (WGS) entry which is preliminary data.</text>
</comment>
<keyword evidence="5 8" id="KW-0472">Membrane</keyword>
<evidence type="ECO:0000256" key="4">
    <source>
        <dbReference type="ARBA" id="ARBA00023040"/>
    </source>
</evidence>
<dbReference type="PANTHER" id="PTHR24243:SF230">
    <property type="entry name" value="G-PROTEIN COUPLED RECEPTORS FAMILY 1 PROFILE DOMAIN-CONTAINING PROTEIN"/>
    <property type="match status" value="1"/>
</dbReference>
<organism evidence="10 11">
    <name type="scientific">Paralvinella palmiformis</name>
    <dbReference type="NCBI Taxonomy" id="53620"/>
    <lineage>
        <taxon>Eukaryota</taxon>
        <taxon>Metazoa</taxon>
        <taxon>Spiralia</taxon>
        <taxon>Lophotrochozoa</taxon>
        <taxon>Annelida</taxon>
        <taxon>Polychaeta</taxon>
        <taxon>Sedentaria</taxon>
        <taxon>Canalipalpata</taxon>
        <taxon>Terebellida</taxon>
        <taxon>Terebelliformia</taxon>
        <taxon>Alvinellidae</taxon>
        <taxon>Paralvinella</taxon>
    </lineage>
</organism>
<keyword evidence="3 8" id="KW-1133">Transmembrane helix</keyword>
<dbReference type="InterPro" id="IPR017452">
    <property type="entry name" value="GPCR_Rhodpsn_7TM"/>
</dbReference>
<dbReference type="EMBL" id="JAODUP010000104">
    <property type="protein sequence ID" value="KAK2162105.1"/>
    <property type="molecule type" value="Genomic_DNA"/>
</dbReference>
<dbReference type="Gene3D" id="1.20.1070.10">
    <property type="entry name" value="Rhodopsin 7-helix transmembrane proteins"/>
    <property type="match status" value="1"/>
</dbReference>
<evidence type="ECO:0000256" key="2">
    <source>
        <dbReference type="ARBA" id="ARBA00022692"/>
    </source>
</evidence>
<name>A0AAD9K1C9_9ANNE</name>
<keyword evidence="7" id="KW-0807">Transducer</keyword>